<dbReference type="GO" id="GO:0006508">
    <property type="term" value="P:proteolysis"/>
    <property type="evidence" value="ECO:0007669"/>
    <property type="project" value="UniProtKB-KW"/>
</dbReference>
<dbReference type="InterPro" id="IPR038765">
    <property type="entry name" value="Papain-like_cys_pep_sf"/>
</dbReference>
<comment type="similarity">
    <text evidence="1">Belongs to the peptidase C48 family.</text>
</comment>
<organism evidence="5 6">
    <name type="scientific">Acer yangbiense</name>
    <dbReference type="NCBI Taxonomy" id="1000413"/>
    <lineage>
        <taxon>Eukaryota</taxon>
        <taxon>Viridiplantae</taxon>
        <taxon>Streptophyta</taxon>
        <taxon>Embryophyta</taxon>
        <taxon>Tracheophyta</taxon>
        <taxon>Spermatophyta</taxon>
        <taxon>Magnoliopsida</taxon>
        <taxon>eudicotyledons</taxon>
        <taxon>Gunneridae</taxon>
        <taxon>Pentapetalae</taxon>
        <taxon>rosids</taxon>
        <taxon>malvids</taxon>
        <taxon>Sapindales</taxon>
        <taxon>Sapindaceae</taxon>
        <taxon>Hippocastanoideae</taxon>
        <taxon>Acereae</taxon>
        <taxon>Acer</taxon>
    </lineage>
</organism>
<comment type="caution">
    <text evidence="5">The sequence shown here is derived from an EMBL/GenBank/DDBJ whole genome shotgun (WGS) entry which is preliminary data.</text>
</comment>
<evidence type="ECO:0000313" key="6">
    <source>
        <dbReference type="Proteomes" id="UP000323000"/>
    </source>
</evidence>
<evidence type="ECO:0000256" key="1">
    <source>
        <dbReference type="ARBA" id="ARBA00005234"/>
    </source>
</evidence>
<evidence type="ECO:0000256" key="3">
    <source>
        <dbReference type="ARBA" id="ARBA00022801"/>
    </source>
</evidence>
<dbReference type="AlphaFoldDB" id="A0A5C7IJ14"/>
<keyword evidence="2" id="KW-0645">Protease</keyword>
<evidence type="ECO:0000259" key="4">
    <source>
        <dbReference type="PROSITE" id="PS50600"/>
    </source>
</evidence>
<sequence length="179" mass="20611">MLSDYVAFKEDPNWRRDVDIQLIVDVPWFVQFESNNAVLEDKLLIPVNVGGGHWLMAKVGLTLRSIRLYDPVGQPVEYQVHNQQLACLRWFLPSMLNQICFYKKKQKGKTMNPDPFHMVLVPPHNFPEQNTGGNCGALTLALIENTVAKRKKFNWTDKQMPHMRLKMAVEVFSNSIVSV</sequence>
<gene>
    <name evidence="5" type="ORF">EZV62_004010</name>
</gene>
<accession>A0A5C7IJ14</accession>
<dbReference type="Gene3D" id="3.40.395.10">
    <property type="entry name" value="Adenoviral Proteinase, Chain A"/>
    <property type="match status" value="1"/>
</dbReference>
<dbReference type="EMBL" id="VAHF01000002">
    <property type="protein sequence ID" value="TXG69075.1"/>
    <property type="molecule type" value="Genomic_DNA"/>
</dbReference>
<dbReference type="InterPro" id="IPR003653">
    <property type="entry name" value="Peptidase_C48_C"/>
</dbReference>
<name>A0A5C7IJ14_9ROSI</name>
<keyword evidence="3" id="KW-0378">Hydrolase</keyword>
<proteinExistence type="inferred from homology"/>
<dbReference type="GO" id="GO:0008234">
    <property type="term" value="F:cysteine-type peptidase activity"/>
    <property type="evidence" value="ECO:0007669"/>
    <property type="project" value="InterPro"/>
</dbReference>
<dbReference type="PROSITE" id="PS50600">
    <property type="entry name" value="ULP_PROTEASE"/>
    <property type="match status" value="1"/>
</dbReference>
<dbReference type="Proteomes" id="UP000323000">
    <property type="component" value="Chromosome 2"/>
</dbReference>
<dbReference type="OrthoDB" id="1305350at2759"/>
<feature type="domain" description="Ubiquitin-like protease family profile" evidence="4">
    <location>
        <begin position="1"/>
        <end position="146"/>
    </location>
</feature>
<evidence type="ECO:0000256" key="2">
    <source>
        <dbReference type="ARBA" id="ARBA00022670"/>
    </source>
</evidence>
<evidence type="ECO:0000313" key="5">
    <source>
        <dbReference type="EMBL" id="TXG69075.1"/>
    </source>
</evidence>
<dbReference type="SUPFAM" id="SSF54001">
    <property type="entry name" value="Cysteine proteinases"/>
    <property type="match status" value="1"/>
</dbReference>
<dbReference type="Pfam" id="PF02902">
    <property type="entry name" value="Peptidase_C48"/>
    <property type="match status" value="1"/>
</dbReference>
<protein>
    <recommendedName>
        <fullName evidence="4">Ubiquitin-like protease family profile domain-containing protein</fullName>
    </recommendedName>
</protein>
<keyword evidence="6" id="KW-1185">Reference proteome</keyword>
<reference evidence="6" key="1">
    <citation type="journal article" date="2019" name="Gigascience">
        <title>De novo genome assembly of the endangered Acer yangbiense, a plant species with extremely small populations endemic to Yunnan Province, China.</title>
        <authorList>
            <person name="Yang J."/>
            <person name="Wariss H.M."/>
            <person name="Tao L."/>
            <person name="Zhang R."/>
            <person name="Yun Q."/>
            <person name="Hollingsworth P."/>
            <person name="Dao Z."/>
            <person name="Luo G."/>
            <person name="Guo H."/>
            <person name="Ma Y."/>
            <person name="Sun W."/>
        </authorList>
    </citation>
    <scope>NUCLEOTIDE SEQUENCE [LARGE SCALE GENOMIC DNA]</scope>
    <source>
        <strain evidence="6">cv. Malutang</strain>
    </source>
</reference>